<evidence type="ECO:0000256" key="1">
    <source>
        <dbReference type="SAM" id="MobiDB-lite"/>
    </source>
</evidence>
<comment type="caution">
    <text evidence="2">The sequence shown here is derived from an EMBL/GenBank/DDBJ whole genome shotgun (WGS) entry which is preliminary data.</text>
</comment>
<reference evidence="2 3" key="1">
    <citation type="journal article" date="2014" name="Nature">
        <title>An environmental bacterial taxon with a large and distinct metabolic repertoire.</title>
        <authorList>
            <person name="Wilson M.C."/>
            <person name="Mori T."/>
            <person name="Ruckert C."/>
            <person name="Uria A.R."/>
            <person name="Helf M.J."/>
            <person name="Takada K."/>
            <person name="Gernert C."/>
            <person name="Steffens U.A."/>
            <person name="Heycke N."/>
            <person name="Schmitt S."/>
            <person name="Rinke C."/>
            <person name="Helfrich E.J."/>
            <person name="Brachmann A.O."/>
            <person name="Gurgui C."/>
            <person name="Wakimoto T."/>
            <person name="Kracht M."/>
            <person name="Crusemann M."/>
            <person name="Hentschel U."/>
            <person name="Abe I."/>
            <person name="Matsunaga S."/>
            <person name="Kalinowski J."/>
            <person name="Takeyama H."/>
            <person name="Piel J."/>
        </authorList>
    </citation>
    <scope>NUCLEOTIDE SEQUENCE [LARGE SCALE GENOMIC DNA]</scope>
    <source>
        <strain evidence="3">TSY2</strain>
    </source>
</reference>
<keyword evidence="3" id="KW-1185">Reference proteome</keyword>
<accession>W4M4V7</accession>
<protein>
    <submittedName>
        <fullName evidence="2">Uncharacterized protein</fullName>
    </submittedName>
</protein>
<dbReference type="Proteomes" id="UP000019140">
    <property type="component" value="Unassembled WGS sequence"/>
</dbReference>
<gene>
    <name evidence="2" type="ORF">ETSY2_24275</name>
</gene>
<feature type="region of interest" description="Disordered" evidence="1">
    <location>
        <begin position="70"/>
        <end position="110"/>
    </location>
</feature>
<dbReference type="HOGENOM" id="CLU_2166374_0_0_7"/>
<feature type="compositionally biased region" description="Basic residues" evidence="1">
    <location>
        <begin position="92"/>
        <end position="110"/>
    </location>
</feature>
<name>W4M4V7_9BACT</name>
<dbReference type="AlphaFoldDB" id="W4M4V7"/>
<evidence type="ECO:0000313" key="3">
    <source>
        <dbReference type="Proteomes" id="UP000019140"/>
    </source>
</evidence>
<sequence>MATRQDGQQGDNFIMSGDFGFYCPACPTVVIDPEKLGDMLQAGNSRWDVGDAYSVLGLVAMEAIPEDQRDMPFDELDAMPLVPFDPGDRPRRSPKQRQRKAKSKRRKKRR</sequence>
<organism evidence="2 3">
    <name type="scientific">Candidatus Entotheonella gemina</name>
    <dbReference type="NCBI Taxonomy" id="1429439"/>
    <lineage>
        <taxon>Bacteria</taxon>
        <taxon>Pseudomonadati</taxon>
        <taxon>Nitrospinota/Tectimicrobiota group</taxon>
        <taxon>Candidatus Tectimicrobiota</taxon>
        <taxon>Candidatus Entotheonellia</taxon>
        <taxon>Candidatus Entotheonellales</taxon>
        <taxon>Candidatus Entotheonellaceae</taxon>
        <taxon>Candidatus Entotheonella</taxon>
    </lineage>
</organism>
<proteinExistence type="predicted"/>
<dbReference type="EMBL" id="AZHX01001010">
    <property type="protein sequence ID" value="ETX05218.1"/>
    <property type="molecule type" value="Genomic_DNA"/>
</dbReference>
<evidence type="ECO:0000313" key="2">
    <source>
        <dbReference type="EMBL" id="ETX05218.1"/>
    </source>
</evidence>